<dbReference type="GeneID" id="40305697"/>
<feature type="compositionally biased region" description="Basic and acidic residues" evidence="1">
    <location>
        <begin position="18"/>
        <end position="36"/>
    </location>
</feature>
<keyword evidence="3" id="KW-1185">Reference proteome</keyword>
<dbReference type="OrthoDB" id="10591406at2759"/>
<protein>
    <submittedName>
        <fullName evidence="2">ABC1 family protein</fullName>
    </submittedName>
</protein>
<feature type="compositionally biased region" description="Basic and acidic residues" evidence="1">
    <location>
        <begin position="103"/>
        <end position="140"/>
    </location>
</feature>
<proteinExistence type="predicted"/>
<evidence type="ECO:0000313" key="2">
    <source>
        <dbReference type="EMBL" id="PFH38293.1"/>
    </source>
</evidence>
<name>A0A2A9MQ47_BESBE</name>
<dbReference type="KEGG" id="bbes:BESB_006340"/>
<feature type="compositionally biased region" description="Basic residues" evidence="1">
    <location>
        <begin position="37"/>
        <end position="57"/>
    </location>
</feature>
<dbReference type="EMBL" id="NWUJ01000001">
    <property type="protein sequence ID" value="PFH38293.1"/>
    <property type="molecule type" value="Genomic_DNA"/>
</dbReference>
<dbReference type="Proteomes" id="UP000224006">
    <property type="component" value="Chromosome I"/>
</dbReference>
<comment type="caution">
    <text evidence="2">The sequence shown here is derived from an EMBL/GenBank/DDBJ whole genome shotgun (WGS) entry which is preliminary data.</text>
</comment>
<dbReference type="VEuPathDB" id="ToxoDB:BESB_006340"/>
<evidence type="ECO:0000256" key="1">
    <source>
        <dbReference type="SAM" id="MobiDB-lite"/>
    </source>
</evidence>
<feature type="compositionally biased region" description="Basic and acidic residues" evidence="1">
    <location>
        <begin position="1"/>
        <end position="11"/>
    </location>
</feature>
<organism evidence="2 3">
    <name type="scientific">Besnoitia besnoiti</name>
    <name type="common">Apicomplexan protozoan</name>
    <dbReference type="NCBI Taxonomy" id="94643"/>
    <lineage>
        <taxon>Eukaryota</taxon>
        <taxon>Sar</taxon>
        <taxon>Alveolata</taxon>
        <taxon>Apicomplexa</taxon>
        <taxon>Conoidasida</taxon>
        <taxon>Coccidia</taxon>
        <taxon>Eucoccidiorida</taxon>
        <taxon>Eimeriorina</taxon>
        <taxon>Sarcocystidae</taxon>
        <taxon>Besnoitia</taxon>
    </lineage>
</organism>
<feature type="region of interest" description="Disordered" evidence="1">
    <location>
        <begin position="1"/>
        <end position="177"/>
    </location>
</feature>
<evidence type="ECO:0000313" key="3">
    <source>
        <dbReference type="Proteomes" id="UP000224006"/>
    </source>
</evidence>
<dbReference type="AlphaFoldDB" id="A0A2A9MQ47"/>
<accession>A0A2A9MQ47</accession>
<feature type="compositionally biased region" description="Low complexity" evidence="1">
    <location>
        <begin position="86"/>
        <end position="98"/>
    </location>
</feature>
<gene>
    <name evidence="2" type="ORF">BESB_006340</name>
</gene>
<dbReference type="RefSeq" id="XP_029222302.1">
    <property type="nucleotide sequence ID" value="XM_029359389.1"/>
</dbReference>
<sequence length="522" mass="55758">MEKLEAAKKYAEAQAGGEHPEESKDEAARKQKDSARRRERQRLHRERALRKLRKVRNGRRDEDSDPEEEEADRAGSRRTSRGGSGLRTNAQASSASPRGARRGASDSRREGGQRATERSLHRRDEDEDEARGAGRLDRGSPSEPVSPHGCSRVLSPSPPGLSRPLRGAAAAQAGEQLPAPAAPIPRVSALDLIRKKPHVMDPLLYDSRRIVSKNVPPTNGRFTAYGLARLYAAIAAGEILDSATLEAARTPATVDGSLETLLLTGGGSRVWGLGYQLYECTQMEASHLAVPPPPTPTSLWRMRAAQSFGRRSTLHASEFAARFLRFQEARSGETETPAGAASTPLSPTAFHSPAASCLYARPSSSSCFARGATPEPAARLRATESPRGLERAALTLGANSAYSRGLGVGAGAAAESGGGLGRRSPKGIPYLSTASANAEGRRDGGTVVGFGHGDFGGSIALCFPELKLSIAILVNDVLTGPQASREILEFILRKFGLEPRWSTAVDFEEVLANLTPKQEPTR</sequence>
<feature type="compositionally biased region" description="Low complexity" evidence="1">
    <location>
        <begin position="162"/>
        <end position="177"/>
    </location>
</feature>
<reference evidence="2 3" key="1">
    <citation type="submission" date="2017-09" db="EMBL/GenBank/DDBJ databases">
        <title>Genome sequencing of Besnoitia besnoiti strain Bb-Ger1.</title>
        <authorList>
            <person name="Schares G."/>
            <person name="Venepally P."/>
            <person name="Lorenzi H.A."/>
        </authorList>
    </citation>
    <scope>NUCLEOTIDE SEQUENCE [LARGE SCALE GENOMIC DNA]</scope>
    <source>
        <strain evidence="2 3">Bb-Ger1</strain>
    </source>
</reference>
<dbReference type="STRING" id="94643.A0A2A9MQ47"/>